<keyword evidence="3" id="KW-1185">Reference proteome</keyword>
<dbReference type="EMBL" id="JAGSOJ010000001">
    <property type="protein sequence ID" value="MCM1989226.1"/>
    <property type="molecule type" value="Genomic_DNA"/>
</dbReference>
<evidence type="ECO:0008006" key="4">
    <source>
        <dbReference type="Google" id="ProtNLM"/>
    </source>
</evidence>
<evidence type="ECO:0000313" key="3">
    <source>
        <dbReference type="Proteomes" id="UP001056429"/>
    </source>
</evidence>
<dbReference type="Proteomes" id="UP001056429">
    <property type="component" value="Unassembled WGS sequence"/>
</dbReference>
<name>A0A9J6NXP4_9CLOT</name>
<feature type="signal peptide" evidence="1">
    <location>
        <begin position="1"/>
        <end position="21"/>
    </location>
</feature>
<sequence>MKKILSMVLLLTFLLVGCIQKKQPVSDNVTSLTNPPELTVTVDTKSITAVLGTYSWNIDNGDGTVTSIESDSEAPPELAKDQNEALIVKQKSSIVLNFENKPTDYIVNIWEGNTQSTHEVINGEIIAPQQKGLVVFEVYAHWKEGSAYYAFSVNID</sequence>
<reference evidence="2" key="1">
    <citation type="journal article" date="2021" name="mSystems">
        <title>Bacteria and Archaea Synergistically Convert Glycine Betaine to Biogenic Methane in the Formosa Cold Seep of the South China Sea.</title>
        <authorList>
            <person name="Li L."/>
            <person name="Zhang W."/>
            <person name="Zhang S."/>
            <person name="Song L."/>
            <person name="Sun Q."/>
            <person name="Zhang H."/>
            <person name="Xiang H."/>
            <person name="Dong X."/>
        </authorList>
    </citation>
    <scope>NUCLEOTIDE SEQUENCE</scope>
    <source>
        <strain evidence="2">ZWT</strain>
    </source>
</reference>
<comment type="caution">
    <text evidence="2">The sequence shown here is derived from an EMBL/GenBank/DDBJ whole genome shotgun (WGS) entry which is preliminary data.</text>
</comment>
<dbReference type="PROSITE" id="PS51257">
    <property type="entry name" value="PROKAR_LIPOPROTEIN"/>
    <property type="match status" value="1"/>
</dbReference>
<feature type="chain" id="PRO_5039948365" description="DUF4625 domain-containing protein" evidence="1">
    <location>
        <begin position="22"/>
        <end position="156"/>
    </location>
</feature>
<reference evidence="2" key="2">
    <citation type="submission" date="2021-04" db="EMBL/GenBank/DDBJ databases">
        <authorList>
            <person name="Dong X."/>
        </authorList>
    </citation>
    <scope>NUCLEOTIDE SEQUENCE</scope>
    <source>
        <strain evidence="2">ZWT</strain>
    </source>
</reference>
<evidence type="ECO:0000256" key="1">
    <source>
        <dbReference type="SAM" id="SignalP"/>
    </source>
</evidence>
<proteinExistence type="predicted"/>
<evidence type="ECO:0000313" key="2">
    <source>
        <dbReference type="EMBL" id="MCM1989226.1"/>
    </source>
</evidence>
<keyword evidence="1" id="KW-0732">Signal</keyword>
<dbReference type="AlphaFoldDB" id="A0A9J6NXP4"/>
<protein>
    <recommendedName>
        <fullName evidence="4">DUF4625 domain-containing protein</fullName>
    </recommendedName>
</protein>
<gene>
    <name evidence="2" type="ORF">KDK92_05690</name>
</gene>
<accession>A0A9J6NXP4</accession>
<organism evidence="2 3">
    <name type="scientific">Oceanirhabdus seepicola</name>
    <dbReference type="NCBI Taxonomy" id="2828781"/>
    <lineage>
        <taxon>Bacteria</taxon>
        <taxon>Bacillati</taxon>
        <taxon>Bacillota</taxon>
        <taxon>Clostridia</taxon>
        <taxon>Eubacteriales</taxon>
        <taxon>Clostridiaceae</taxon>
        <taxon>Oceanirhabdus</taxon>
    </lineage>
</organism>
<dbReference type="RefSeq" id="WP_250858181.1">
    <property type="nucleotide sequence ID" value="NZ_JAGSOJ010000001.1"/>
</dbReference>